<organism evidence="3 4">
    <name type="scientific">Alsobacter soli</name>
    <dbReference type="NCBI Taxonomy" id="2109933"/>
    <lineage>
        <taxon>Bacteria</taxon>
        <taxon>Pseudomonadati</taxon>
        <taxon>Pseudomonadota</taxon>
        <taxon>Alphaproteobacteria</taxon>
        <taxon>Hyphomicrobiales</taxon>
        <taxon>Alsobacteraceae</taxon>
        <taxon>Alsobacter</taxon>
    </lineage>
</organism>
<dbReference type="InterPro" id="IPR036663">
    <property type="entry name" value="Fumarylacetoacetase_C_sf"/>
</dbReference>
<evidence type="ECO:0000313" key="4">
    <source>
        <dbReference type="Proteomes" id="UP000239772"/>
    </source>
</evidence>
<dbReference type="EMBL" id="PVZS01000025">
    <property type="protein sequence ID" value="PSC03441.1"/>
    <property type="molecule type" value="Genomic_DNA"/>
</dbReference>
<dbReference type="InterPro" id="IPR050772">
    <property type="entry name" value="Hydratase-Decarb/MhpD_sf"/>
</dbReference>
<gene>
    <name evidence="3" type="ORF">SLNSH_18810</name>
</gene>
<keyword evidence="4" id="KW-1185">Reference proteome</keyword>
<dbReference type="InterPro" id="IPR011234">
    <property type="entry name" value="Fumarylacetoacetase-like_C"/>
</dbReference>
<dbReference type="PANTHER" id="PTHR30143">
    <property type="entry name" value="ACID HYDRATASE"/>
    <property type="match status" value="1"/>
</dbReference>
<dbReference type="RefSeq" id="WP_106338719.1">
    <property type="nucleotide sequence ID" value="NZ_PVZS01000025.1"/>
</dbReference>
<reference evidence="4" key="1">
    <citation type="submission" date="2018-03" db="EMBL/GenBank/DDBJ databases">
        <authorList>
            <person name="Sun L."/>
            <person name="Liu H."/>
            <person name="Chen W."/>
            <person name="Huang K."/>
            <person name="Liu W."/>
            <person name="Gao X."/>
        </authorList>
    </citation>
    <scope>NUCLEOTIDE SEQUENCE [LARGE SCALE GENOMIC DNA]</scope>
    <source>
        <strain evidence="4">SH9</strain>
    </source>
</reference>
<feature type="domain" description="Fumarylacetoacetase-like C-terminal" evidence="2">
    <location>
        <begin position="59"/>
        <end position="241"/>
    </location>
</feature>
<dbReference type="PANTHER" id="PTHR30143:SF0">
    <property type="entry name" value="2-KETO-4-PENTENOATE HYDRATASE"/>
    <property type="match status" value="1"/>
</dbReference>
<evidence type="ECO:0000256" key="1">
    <source>
        <dbReference type="ARBA" id="ARBA00023239"/>
    </source>
</evidence>
<protein>
    <recommendedName>
        <fullName evidence="2">Fumarylacetoacetase-like C-terminal domain-containing protein</fullName>
    </recommendedName>
</protein>
<keyword evidence="1" id="KW-0456">Lyase</keyword>
<dbReference type="GO" id="GO:0008684">
    <property type="term" value="F:2-oxopent-4-enoate hydratase activity"/>
    <property type="evidence" value="ECO:0007669"/>
    <property type="project" value="TreeGrafter"/>
</dbReference>
<dbReference type="Pfam" id="PF01557">
    <property type="entry name" value="FAA_hydrolase"/>
    <property type="match status" value="1"/>
</dbReference>
<evidence type="ECO:0000313" key="3">
    <source>
        <dbReference type="EMBL" id="PSC03441.1"/>
    </source>
</evidence>
<evidence type="ECO:0000259" key="2">
    <source>
        <dbReference type="Pfam" id="PF01557"/>
    </source>
</evidence>
<dbReference type="OrthoDB" id="9792137at2"/>
<dbReference type="Gene3D" id="3.90.850.10">
    <property type="entry name" value="Fumarylacetoacetase-like, C-terminal domain"/>
    <property type="match status" value="1"/>
</dbReference>
<dbReference type="SUPFAM" id="SSF56529">
    <property type="entry name" value="FAH"/>
    <property type="match status" value="1"/>
</dbReference>
<dbReference type="Proteomes" id="UP000239772">
    <property type="component" value="Unassembled WGS sequence"/>
</dbReference>
<accession>A0A2T1HP86</accession>
<dbReference type="GO" id="GO:0005737">
    <property type="term" value="C:cytoplasm"/>
    <property type="evidence" value="ECO:0007669"/>
    <property type="project" value="TreeGrafter"/>
</dbReference>
<dbReference type="AlphaFoldDB" id="A0A2T1HP86"/>
<comment type="caution">
    <text evidence="3">The sequence shown here is derived from an EMBL/GenBank/DDBJ whole genome shotgun (WGS) entry which is preliminary data.</text>
</comment>
<name>A0A2T1HP86_9HYPH</name>
<proteinExistence type="predicted"/>
<sequence length="245" mass="25778">MAEDVVATLLGCYRSKSRVPSASVGPLSRSQGFAAQARIARELGVAAGGWKVALPNGVSTAAPMFSDVILPNGARFPLAQGPIVEVELGVRLAKDLPPRAGQPYTREEVGDAIGDALVGVELIGSRYEEMPPAVDPNVWLADNMGNAAYVVGDAKPLAAIGDPATLRCRYWADGELKHDVVGGHPAGDPIEWLVLWANAQDDALGGLKAGQVITTGSLIVPARFDRPTRIEAELDRIGRVTVDLV</sequence>